<evidence type="ECO:0000256" key="1">
    <source>
        <dbReference type="SAM" id="SignalP"/>
    </source>
</evidence>
<proteinExistence type="predicted"/>
<dbReference type="Proteomes" id="UP000091926">
    <property type="component" value="Chromosome"/>
</dbReference>
<sequence>MKSIGLQAIAMVVGACLAPGVAWADGSLSTATGHGDLNLGQSAAPAAAFPFSYRHHGGIEAAGPVDSTAYRAARGGFPGKAGLPPARAASASLEGPREVFDVGQNALVSFGSALVTVLWSAATLSNPGHGAFVPMLKHRPHAVPYSGVSNTRGFGWR</sequence>
<evidence type="ECO:0000313" key="2">
    <source>
        <dbReference type="EMBL" id="ANN78125.1"/>
    </source>
</evidence>
<dbReference type="KEGG" id="bfz:BAU07_14395"/>
<accession>A0A193GE87</accession>
<organism evidence="2 3">
    <name type="scientific">Bordetella flabilis</name>
    <dbReference type="NCBI Taxonomy" id="463014"/>
    <lineage>
        <taxon>Bacteria</taxon>
        <taxon>Pseudomonadati</taxon>
        <taxon>Pseudomonadota</taxon>
        <taxon>Betaproteobacteria</taxon>
        <taxon>Burkholderiales</taxon>
        <taxon>Alcaligenaceae</taxon>
        <taxon>Bordetella</taxon>
    </lineage>
</organism>
<reference evidence="2 3" key="1">
    <citation type="submission" date="2016-06" db="EMBL/GenBank/DDBJ databases">
        <title>Complete genome sequences of Bordetella bronchialis and Bordetella flabilis.</title>
        <authorList>
            <person name="LiPuma J.J."/>
            <person name="Spilker T."/>
        </authorList>
    </citation>
    <scope>NUCLEOTIDE SEQUENCE [LARGE SCALE GENOMIC DNA]</scope>
    <source>
        <strain evidence="2 3">AU10664</strain>
    </source>
</reference>
<dbReference type="PROSITE" id="PS51257">
    <property type="entry name" value="PROKAR_LIPOPROTEIN"/>
    <property type="match status" value="1"/>
</dbReference>
<feature type="signal peptide" evidence="1">
    <location>
        <begin position="1"/>
        <end position="24"/>
    </location>
</feature>
<dbReference type="EMBL" id="CP016172">
    <property type="protein sequence ID" value="ANN78125.1"/>
    <property type="molecule type" value="Genomic_DNA"/>
</dbReference>
<dbReference type="AlphaFoldDB" id="A0A193GE87"/>
<keyword evidence="1" id="KW-0732">Signal</keyword>
<dbReference type="RefSeq" id="WP_066658938.1">
    <property type="nucleotide sequence ID" value="NZ_CBCSCL010000009.1"/>
</dbReference>
<keyword evidence="3" id="KW-1185">Reference proteome</keyword>
<protein>
    <submittedName>
        <fullName evidence="2">Uncharacterized protein</fullName>
    </submittedName>
</protein>
<gene>
    <name evidence="2" type="ORF">BAU07_14395</name>
</gene>
<evidence type="ECO:0000313" key="3">
    <source>
        <dbReference type="Proteomes" id="UP000091926"/>
    </source>
</evidence>
<name>A0A193GE87_9BORD</name>
<feature type="chain" id="PRO_5008258845" evidence="1">
    <location>
        <begin position="25"/>
        <end position="157"/>
    </location>
</feature>